<sequence length="482" mass="53101">MPTTRPSGRQLPADFLWGSATASYQIEGAHDEDGRQPSIWDTFSRTPGKVLDGDTGDVAVDHYHRVPQDVAIMKDLGLQAYRFSVAWPRIQPTGSGEFNQAGLDFYSDLVDRLIDAGIKPVVTLYHWDLPQPLEDEGGWANRRTALLFADYARKLAEVLGDRVHLWTTLNEPWCSAFLGYASGVHAPGVTDAAKSLAAVHHLNLAHGLAGRAIREVLGDDTPISITLNLHVTRAATEAPEDVEAKRRIDTIANEVFLGPLLGGEYPKEVFADTEHISDWGFVLDGDLDLIHIPLAVLGVNFYATGRVKHGTGPDLEPGTPGPDGHRVSEHTPWVGADDVEWLPQPGPHTAMGWNIEPQGLVDLLLELRDRYPNLPLAITENGAAFYDTVSEDGRVHDADRVAYLHDHIDAVGEAIEAGADVRGYFVWSLLDNFEWAYGYDRRFGVVRVDYDTHERTVKDSGLWYRELIRTGTVAPAETAASL</sequence>
<dbReference type="Pfam" id="PF00232">
    <property type="entry name" value="Glyco_hydro_1"/>
    <property type="match status" value="1"/>
</dbReference>
<dbReference type="GO" id="GO:0008422">
    <property type="term" value="F:beta-glucosidase activity"/>
    <property type="evidence" value="ECO:0007669"/>
    <property type="project" value="TreeGrafter"/>
</dbReference>
<gene>
    <name evidence="6" type="ORF">Cch01nite_30460</name>
</gene>
<evidence type="ECO:0000256" key="5">
    <source>
        <dbReference type="SAM" id="MobiDB-lite"/>
    </source>
</evidence>
<dbReference type="PROSITE" id="PS00653">
    <property type="entry name" value="GLYCOSYL_HYDROL_F1_2"/>
    <property type="match status" value="1"/>
</dbReference>
<name>A0A919P549_9CELL</name>
<dbReference type="FunFam" id="3.20.20.80:FF:000004">
    <property type="entry name" value="Beta-glucosidase 6-phospho-beta-glucosidase"/>
    <property type="match status" value="1"/>
</dbReference>
<organism evidence="6 7">
    <name type="scientific">Cellulomonas chitinilytica</name>
    <dbReference type="NCBI Taxonomy" id="398759"/>
    <lineage>
        <taxon>Bacteria</taxon>
        <taxon>Bacillati</taxon>
        <taxon>Actinomycetota</taxon>
        <taxon>Actinomycetes</taxon>
        <taxon>Micrococcales</taxon>
        <taxon>Cellulomonadaceae</taxon>
        <taxon>Cellulomonas</taxon>
    </lineage>
</organism>
<evidence type="ECO:0000256" key="2">
    <source>
        <dbReference type="ARBA" id="ARBA00022801"/>
    </source>
</evidence>
<dbReference type="SUPFAM" id="SSF51445">
    <property type="entry name" value="(Trans)glycosidases"/>
    <property type="match status" value="1"/>
</dbReference>
<evidence type="ECO:0000313" key="6">
    <source>
        <dbReference type="EMBL" id="GIG22322.1"/>
    </source>
</evidence>
<dbReference type="PRINTS" id="PR00131">
    <property type="entry name" value="GLHYDRLASE1"/>
</dbReference>
<evidence type="ECO:0000256" key="4">
    <source>
        <dbReference type="RuleBase" id="RU003690"/>
    </source>
</evidence>
<dbReference type="Proteomes" id="UP000632740">
    <property type="component" value="Unassembled WGS sequence"/>
</dbReference>
<comment type="similarity">
    <text evidence="1 4">Belongs to the glycosyl hydrolase 1 family.</text>
</comment>
<dbReference type="InterPro" id="IPR001360">
    <property type="entry name" value="Glyco_hydro_1"/>
</dbReference>
<dbReference type="GO" id="GO:0005829">
    <property type="term" value="C:cytosol"/>
    <property type="evidence" value="ECO:0007669"/>
    <property type="project" value="TreeGrafter"/>
</dbReference>
<keyword evidence="3" id="KW-0326">Glycosidase</keyword>
<comment type="caution">
    <text evidence="6">The sequence shown here is derived from an EMBL/GenBank/DDBJ whole genome shotgun (WGS) entry which is preliminary data.</text>
</comment>
<protein>
    <submittedName>
        <fullName evidence="6">Beta-glucosidase</fullName>
    </submittedName>
</protein>
<dbReference type="InterPro" id="IPR017853">
    <property type="entry name" value="GH"/>
</dbReference>
<reference evidence="6" key="1">
    <citation type="submission" date="2021-01" db="EMBL/GenBank/DDBJ databases">
        <title>Whole genome shotgun sequence of Cellulomonas chitinilytica NBRC 110799.</title>
        <authorList>
            <person name="Komaki H."/>
            <person name="Tamura T."/>
        </authorList>
    </citation>
    <scope>NUCLEOTIDE SEQUENCE</scope>
    <source>
        <strain evidence="6">NBRC 110799</strain>
    </source>
</reference>
<keyword evidence="2" id="KW-0378">Hydrolase</keyword>
<keyword evidence="7" id="KW-1185">Reference proteome</keyword>
<evidence type="ECO:0000256" key="3">
    <source>
        <dbReference type="ARBA" id="ARBA00023295"/>
    </source>
</evidence>
<dbReference type="InterPro" id="IPR033132">
    <property type="entry name" value="GH_1_N_CS"/>
</dbReference>
<dbReference type="RefSeq" id="WP_203756843.1">
    <property type="nucleotide sequence ID" value="NZ_BONK01000010.1"/>
</dbReference>
<dbReference type="PANTHER" id="PTHR10353:SF36">
    <property type="entry name" value="LP05116P"/>
    <property type="match status" value="1"/>
</dbReference>
<dbReference type="EMBL" id="BONK01000010">
    <property type="protein sequence ID" value="GIG22322.1"/>
    <property type="molecule type" value="Genomic_DNA"/>
</dbReference>
<dbReference type="PANTHER" id="PTHR10353">
    <property type="entry name" value="GLYCOSYL HYDROLASE"/>
    <property type="match status" value="1"/>
</dbReference>
<evidence type="ECO:0000256" key="1">
    <source>
        <dbReference type="ARBA" id="ARBA00010838"/>
    </source>
</evidence>
<dbReference type="Gene3D" id="3.20.20.80">
    <property type="entry name" value="Glycosidases"/>
    <property type="match status" value="1"/>
</dbReference>
<feature type="region of interest" description="Disordered" evidence="5">
    <location>
        <begin position="311"/>
        <end position="330"/>
    </location>
</feature>
<dbReference type="GO" id="GO:0016052">
    <property type="term" value="P:carbohydrate catabolic process"/>
    <property type="evidence" value="ECO:0007669"/>
    <property type="project" value="TreeGrafter"/>
</dbReference>
<evidence type="ECO:0000313" key="7">
    <source>
        <dbReference type="Proteomes" id="UP000632740"/>
    </source>
</evidence>
<accession>A0A919P549</accession>
<dbReference type="AlphaFoldDB" id="A0A919P549"/>
<proteinExistence type="inferred from homology"/>